<dbReference type="SMART" id="SM01117">
    <property type="entry name" value="Cyt-b5"/>
    <property type="match status" value="2"/>
</dbReference>
<evidence type="ECO:0000256" key="2">
    <source>
        <dbReference type="ARBA" id="ARBA00022617"/>
    </source>
</evidence>
<feature type="domain" description="Cytochrome b5 heme-binding" evidence="10">
    <location>
        <begin position="366"/>
        <end position="443"/>
    </location>
</feature>
<sequence length="618" mass="68871">MEHRDQTHHVSSGERGAEPVAADTRRPHRRTAERTRVRSHRGRSGEPVGRAVSRKEVFQCGPPMELNFLDTFGAVCGALRGGGVLRLCTPPLEEWRQHSSAGSQWCRELERIRGESSWLQFISEGSSDQPTPFLPTPRTAAGDLVPTEDQQELIEAVLRTTSSSPLVILGRRGRGKSAALGVAAQLLLRRGCERITVTSPSLASAQRLLHSAEAAARAQTEQVRRKSAGCLQISHGQLEFISVRELLQDREHLKRCQYLFVDEAAGLPVAEASQLLRKARRVVMATTLDGYEGSGQGFLLRALPVLLEQKRQLRTVELQERQGRTVSPVKAAFAQAASGRVTACFHGSVVWAALQRYGRINGRSSEGGISVEELQKHNTKEDAWMVLFGEVLDVTKFVPIHPGGEDTIHMYLGKDATEEWVEIHTPETLEKNLQHITKIGKIEVRRGLMTWLFEKVAGASRPASPEKQREPVEDDWPGGTKFTPAFEEELKALNGSFTLESLKRWNGRELPMLIGLCGVVIDVSPSENFDPNHGYGKLWGGKDCTWAMATVSLKGEDANRLDFKLQELEELQFKSLAGWYKHFTEKYRQVGTLEELKDWDWSSVITAAQEMQKTGTYA</sequence>
<dbReference type="Pfam" id="PF05127">
    <property type="entry name" value="NAT10_TcmA_helicase"/>
    <property type="match status" value="1"/>
</dbReference>
<dbReference type="InterPro" id="IPR027417">
    <property type="entry name" value="P-loop_NTPase"/>
</dbReference>
<dbReference type="PANTHER" id="PTHR10925">
    <property type="entry name" value="N-ACETYLTRANSFERASE 10"/>
    <property type="match status" value="1"/>
</dbReference>
<keyword evidence="2" id="KW-0349">Heme</keyword>
<dbReference type="SUPFAM" id="SSF55856">
    <property type="entry name" value="Cytochrome b5-like heme/steroid binding domain"/>
    <property type="match status" value="2"/>
</dbReference>
<evidence type="ECO:0000256" key="1">
    <source>
        <dbReference type="ARBA" id="ARBA00004123"/>
    </source>
</evidence>
<dbReference type="PANTHER" id="PTHR10925:SF5">
    <property type="entry name" value="RNA CYTIDINE ACETYLTRANSFERASE"/>
    <property type="match status" value="1"/>
</dbReference>
<dbReference type="Gene3D" id="3.40.50.300">
    <property type="entry name" value="P-loop containing nucleotide triphosphate hydrolases"/>
    <property type="match status" value="1"/>
</dbReference>
<evidence type="ECO:0000256" key="6">
    <source>
        <dbReference type="ARBA" id="ARBA00022840"/>
    </source>
</evidence>
<keyword evidence="12" id="KW-1185">Reference proteome</keyword>
<evidence type="ECO:0000313" key="12">
    <source>
        <dbReference type="Proteomes" id="UP001642464"/>
    </source>
</evidence>
<dbReference type="InterPro" id="IPR007807">
    <property type="entry name" value="TcmA/NAT10_helicase"/>
</dbReference>
<protein>
    <submittedName>
        <fullName evidence="11">tRNA(Met) cytidine acetyltransferase TmcA</fullName>
    </submittedName>
</protein>
<dbReference type="Pfam" id="PF00173">
    <property type="entry name" value="Cyt-b5"/>
    <property type="match status" value="1"/>
</dbReference>
<evidence type="ECO:0000256" key="7">
    <source>
        <dbReference type="ARBA" id="ARBA00023004"/>
    </source>
</evidence>
<dbReference type="EMBL" id="CAXAMM010002169">
    <property type="protein sequence ID" value="CAK8995019.1"/>
    <property type="molecule type" value="Genomic_DNA"/>
</dbReference>
<feature type="compositionally biased region" description="Basic and acidic residues" evidence="9">
    <location>
        <begin position="1"/>
        <end position="17"/>
    </location>
</feature>
<evidence type="ECO:0000256" key="4">
    <source>
        <dbReference type="ARBA" id="ARBA00022723"/>
    </source>
</evidence>
<dbReference type="PROSITE" id="PS00191">
    <property type="entry name" value="CYTOCHROME_B5_1"/>
    <property type="match status" value="1"/>
</dbReference>
<dbReference type="InterPro" id="IPR032672">
    <property type="entry name" value="TmcA/NAT10/Kre33"/>
</dbReference>
<dbReference type="PROSITE" id="PS50255">
    <property type="entry name" value="CYTOCHROME_B5_2"/>
    <property type="match status" value="1"/>
</dbReference>
<keyword evidence="3" id="KW-0808">Transferase</keyword>
<keyword evidence="6" id="KW-0067">ATP-binding</keyword>
<evidence type="ECO:0000256" key="3">
    <source>
        <dbReference type="ARBA" id="ARBA00022679"/>
    </source>
</evidence>
<evidence type="ECO:0000256" key="5">
    <source>
        <dbReference type="ARBA" id="ARBA00022741"/>
    </source>
</evidence>
<evidence type="ECO:0000256" key="8">
    <source>
        <dbReference type="ARBA" id="ARBA00023315"/>
    </source>
</evidence>
<keyword evidence="5" id="KW-0547">Nucleotide-binding</keyword>
<dbReference type="InterPro" id="IPR018506">
    <property type="entry name" value="Cyt_B5_heme-BS"/>
</dbReference>
<name>A0ABP0I183_9DINO</name>
<keyword evidence="8" id="KW-0012">Acyltransferase</keyword>
<accession>A0ABP0I183</accession>
<keyword evidence="7" id="KW-0408">Iron</keyword>
<dbReference type="Gene3D" id="3.40.50.11040">
    <property type="match status" value="1"/>
</dbReference>
<reference evidence="11 12" key="1">
    <citation type="submission" date="2024-02" db="EMBL/GenBank/DDBJ databases">
        <authorList>
            <person name="Chen Y."/>
            <person name="Shah S."/>
            <person name="Dougan E. K."/>
            <person name="Thang M."/>
            <person name="Chan C."/>
        </authorList>
    </citation>
    <scope>NUCLEOTIDE SEQUENCE [LARGE SCALE GENOMIC DNA]</scope>
</reference>
<dbReference type="InterPro" id="IPR001199">
    <property type="entry name" value="Cyt_B5-like_heme/steroid-bd"/>
</dbReference>
<evidence type="ECO:0000313" key="11">
    <source>
        <dbReference type="EMBL" id="CAK8995019.1"/>
    </source>
</evidence>
<keyword evidence="4" id="KW-0479">Metal-binding</keyword>
<dbReference type="SUPFAM" id="SSF52540">
    <property type="entry name" value="P-loop containing nucleoside triphosphate hydrolases"/>
    <property type="match status" value="1"/>
</dbReference>
<gene>
    <name evidence="11" type="ORF">SCF082_LOCUS4181</name>
</gene>
<evidence type="ECO:0000259" key="10">
    <source>
        <dbReference type="PROSITE" id="PS50255"/>
    </source>
</evidence>
<comment type="subcellular location">
    <subcellularLocation>
        <location evidence="1">Nucleus</location>
    </subcellularLocation>
</comment>
<organism evidence="11 12">
    <name type="scientific">Durusdinium trenchii</name>
    <dbReference type="NCBI Taxonomy" id="1381693"/>
    <lineage>
        <taxon>Eukaryota</taxon>
        <taxon>Sar</taxon>
        <taxon>Alveolata</taxon>
        <taxon>Dinophyceae</taxon>
        <taxon>Suessiales</taxon>
        <taxon>Symbiodiniaceae</taxon>
        <taxon>Durusdinium</taxon>
    </lineage>
</organism>
<dbReference type="Proteomes" id="UP001642464">
    <property type="component" value="Unassembled WGS sequence"/>
</dbReference>
<comment type="caution">
    <text evidence="11">The sequence shown here is derived from an EMBL/GenBank/DDBJ whole genome shotgun (WGS) entry which is preliminary data.</text>
</comment>
<evidence type="ECO:0000256" key="9">
    <source>
        <dbReference type="SAM" id="MobiDB-lite"/>
    </source>
</evidence>
<dbReference type="Gene3D" id="3.10.120.10">
    <property type="entry name" value="Cytochrome b5-like heme/steroid binding domain"/>
    <property type="match status" value="2"/>
</dbReference>
<proteinExistence type="predicted"/>
<feature type="region of interest" description="Disordered" evidence="9">
    <location>
        <begin position="1"/>
        <end position="50"/>
    </location>
</feature>
<dbReference type="InterPro" id="IPR036400">
    <property type="entry name" value="Cyt_B5-like_heme/steroid_sf"/>
</dbReference>